<dbReference type="EMBL" id="JTDE01000076">
    <property type="protein sequence ID" value="KAF7262395.1"/>
    <property type="molecule type" value="Genomic_DNA"/>
</dbReference>
<dbReference type="InterPro" id="IPR016137">
    <property type="entry name" value="RGS"/>
</dbReference>
<dbReference type="PRINTS" id="PR01301">
    <property type="entry name" value="RGSPROTEIN"/>
</dbReference>
<dbReference type="PROSITE" id="PS50132">
    <property type="entry name" value="RGS"/>
    <property type="match status" value="1"/>
</dbReference>
<dbReference type="Gene3D" id="1.10.196.10">
    <property type="match status" value="2"/>
</dbReference>
<feature type="region of interest" description="Disordered" evidence="1">
    <location>
        <begin position="75"/>
        <end position="126"/>
    </location>
</feature>
<evidence type="ECO:0000313" key="4">
    <source>
        <dbReference type="Proteomes" id="UP000822476"/>
    </source>
</evidence>
<feature type="region of interest" description="Disordered" evidence="1">
    <location>
        <begin position="145"/>
        <end position="205"/>
    </location>
</feature>
<feature type="compositionally biased region" description="Polar residues" evidence="1">
    <location>
        <begin position="113"/>
        <end position="126"/>
    </location>
</feature>
<feature type="region of interest" description="Disordered" evidence="1">
    <location>
        <begin position="34"/>
        <end position="53"/>
    </location>
</feature>
<name>A0A8S9Z4J5_9TREM</name>
<dbReference type="Gene3D" id="1.10.167.10">
    <property type="entry name" value="Regulator of G-protein Signalling 4, domain 2"/>
    <property type="match status" value="1"/>
</dbReference>
<accession>A0A8S9Z4J5</accession>
<dbReference type="InterPro" id="IPR024066">
    <property type="entry name" value="RGS_subdom1/3"/>
</dbReference>
<dbReference type="InterPro" id="IPR036305">
    <property type="entry name" value="RGS_sf"/>
</dbReference>
<evidence type="ECO:0000313" key="3">
    <source>
        <dbReference type="EMBL" id="KAF7262395.1"/>
    </source>
</evidence>
<proteinExistence type="predicted"/>
<organism evidence="3 4">
    <name type="scientific">Paragonimus skrjabini miyazakii</name>
    <dbReference type="NCBI Taxonomy" id="59628"/>
    <lineage>
        <taxon>Eukaryota</taxon>
        <taxon>Metazoa</taxon>
        <taxon>Spiralia</taxon>
        <taxon>Lophotrochozoa</taxon>
        <taxon>Platyhelminthes</taxon>
        <taxon>Trematoda</taxon>
        <taxon>Digenea</taxon>
        <taxon>Plagiorchiida</taxon>
        <taxon>Troglotremata</taxon>
        <taxon>Troglotrematidae</taxon>
        <taxon>Paragonimus</taxon>
    </lineage>
</organism>
<feature type="compositionally biased region" description="Low complexity" evidence="1">
    <location>
        <begin position="40"/>
        <end position="52"/>
    </location>
</feature>
<evidence type="ECO:0000259" key="2">
    <source>
        <dbReference type="PROSITE" id="PS50132"/>
    </source>
</evidence>
<feature type="compositionally biased region" description="Polar residues" evidence="1">
    <location>
        <begin position="145"/>
        <end position="161"/>
    </location>
</feature>
<comment type="caution">
    <text evidence="3">The sequence shown here is derived from an EMBL/GenBank/DDBJ whole genome shotgun (WGS) entry which is preliminary data.</text>
</comment>
<dbReference type="AlphaFoldDB" id="A0A8S9Z4J5"/>
<gene>
    <name evidence="3" type="ORF">EG68_00371</name>
</gene>
<dbReference type="Proteomes" id="UP000822476">
    <property type="component" value="Unassembled WGS sequence"/>
</dbReference>
<dbReference type="SMART" id="SM00315">
    <property type="entry name" value="RGS"/>
    <property type="match status" value="1"/>
</dbReference>
<dbReference type="InterPro" id="IPR044926">
    <property type="entry name" value="RGS_subdomain_2"/>
</dbReference>
<dbReference type="OrthoDB" id="196547at2759"/>
<dbReference type="FunFam" id="1.10.167.10:FF:000001">
    <property type="entry name" value="Putative regulator of g-protein signaling 12"/>
    <property type="match status" value="1"/>
</dbReference>
<dbReference type="PANTHER" id="PTHR10845:SF259">
    <property type="entry name" value="RGS DOMAIN-CONTAINING PROTEIN-RELATED"/>
    <property type="match status" value="1"/>
</dbReference>
<feature type="domain" description="RGS" evidence="2">
    <location>
        <begin position="315"/>
        <end position="431"/>
    </location>
</feature>
<dbReference type="PANTHER" id="PTHR10845">
    <property type="entry name" value="REGULATOR OF G PROTEIN SIGNALING"/>
    <property type="match status" value="1"/>
</dbReference>
<dbReference type="SUPFAM" id="SSF48097">
    <property type="entry name" value="Regulator of G-protein signaling, RGS"/>
    <property type="match status" value="1"/>
</dbReference>
<sequence length="569" mass="61984">MTDKPTDESIELVSQEDCIEKITDIDAIEEIGQCEAGDLEPPSSSEHSTTSSDVMRLVTSARSLLCISTSQDSLQDLSQSERGLEEDDCSAHDVEQMAPSSSIIPKRAFTETAPKTSSESTCGCFQSTSTKSSLISLTNISPNKSDYASLQSENSSNNPPSLTICPSKPESPDLSQNREIATESKKPSQPQADGSAFSSSVQTTPTDPTLTLSKFFMSPQCARSPCHHSEEFTREDFSRNSTVAGLPELLSVSPGSYGQESGSGSFKKGKIGLSFFRQKPNQPSCQVKSVQMKELKRMIRAGKPSFEQIHNWRHSFETLLNDRFGLALFKDFLSTEFSDENIEFWIACQEYKQITNPKKLAMRAQKIFEEFIAVQANREVNLDSKTRLQTEADLANPTIHTLDNAQKRIQALMEKDSYRRFLRSEIYLTLYAEAREVAKATAASALAASLQDASSELDGAVLNLINSTSCNSPFSFLSSLGTAFNPSQGTGLNFPGVAAAAATAEAGMNSIQDLQLLGLSTSRHMRNSRALANTAQSSSRKARLNITATAGESAETNVPFDTCSETTNE</sequence>
<protein>
    <recommendedName>
        <fullName evidence="2">RGS domain-containing protein</fullName>
    </recommendedName>
</protein>
<reference evidence="3" key="1">
    <citation type="submission" date="2019-07" db="EMBL/GenBank/DDBJ databases">
        <title>Annotation for the trematode Paragonimus miyazaki's.</title>
        <authorList>
            <person name="Choi Y.-J."/>
        </authorList>
    </citation>
    <scope>NUCLEOTIDE SEQUENCE</scope>
    <source>
        <strain evidence="3">Japan</strain>
    </source>
</reference>
<keyword evidence="4" id="KW-1185">Reference proteome</keyword>
<feature type="compositionally biased region" description="Polar residues" evidence="1">
    <location>
        <begin position="187"/>
        <end position="205"/>
    </location>
</feature>
<dbReference type="Pfam" id="PF00615">
    <property type="entry name" value="RGS"/>
    <property type="match status" value="1"/>
</dbReference>
<evidence type="ECO:0000256" key="1">
    <source>
        <dbReference type="SAM" id="MobiDB-lite"/>
    </source>
</evidence>